<dbReference type="AlphaFoldDB" id="A0AAV1I1I0"/>
<organism evidence="3 4">
    <name type="scientific">Coccomyxa viridis</name>
    <dbReference type="NCBI Taxonomy" id="1274662"/>
    <lineage>
        <taxon>Eukaryota</taxon>
        <taxon>Viridiplantae</taxon>
        <taxon>Chlorophyta</taxon>
        <taxon>core chlorophytes</taxon>
        <taxon>Trebouxiophyceae</taxon>
        <taxon>Trebouxiophyceae incertae sedis</taxon>
        <taxon>Coccomyxaceae</taxon>
        <taxon>Coccomyxa</taxon>
    </lineage>
</organism>
<dbReference type="InterPro" id="IPR046341">
    <property type="entry name" value="SET_dom_sf"/>
</dbReference>
<dbReference type="SUPFAM" id="SSF82199">
    <property type="entry name" value="SET domain"/>
    <property type="match status" value="1"/>
</dbReference>
<dbReference type="InterPro" id="IPR044237">
    <property type="entry name" value="ATXR2-like"/>
</dbReference>
<reference evidence="3 4" key="1">
    <citation type="submission" date="2023-10" db="EMBL/GenBank/DDBJ databases">
        <authorList>
            <person name="Maclean D."/>
            <person name="Macfadyen A."/>
        </authorList>
    </citation>
    <scope>NUCLEOTIDE SEQUENCE [LARGE SCALE GENOMIC DNA]</scope>
</reference>
<dbReference type="CDD" id="cd20071">
    <property type="entry name" value="SET_SMYD"/>
    <property type="match status" value="1"/>
</dbReference>
<sequence>MAEKDLRSQVEALLRPVEPAVAQAYFEQVIQDLGVPLSIRETSDSKGRGVFCNKAFEADALVIKEPPLVGAQHAANKADALVCSRCFTMIGSLEQQMAHRLLSMESPGINPDYLRGLWLGAATLPCSDKFPLPKLVTCLGGCTYNIYCSSACAKVDWASCHSLLCSGPPPQPDDPVKEQSSSSDGPIKDQSSSSEAADHAGTSGHRMSFGDFSHAREAQKAPGLASLVPAMKIAPPAMGKAEAVRAFNGHADGTNDIFHLAAQLIAGVLLRADRIIQGISASGEAREASPQDHWAALQEAWRPFAVACKALWWDCMAVPADAADEENFRGSVRQLASDSLELLREFLYDERFPALFDLELYGSIIGMFELNNLSMHVDSPVETYAILATKESLCCAFDPTEQYMAWLVSKPLLDALGDSYAAGCEGSCFYALQSCMNHSCDPNTHAYKRAGVDTDGSAIILAKRAIEAGEEICISYIEESEPHHVRQSMLEDYAFTCSCSRCRADLASTGKIKV</sequence>
<dbReference type="PANTHER" id="PTHR47436">
    <property type="entry name" value="HISTONE-LYSINE N-METHYLTRANSFERASE ATXR2"/>
    <property type="match status" value="1"/>
</dbReference>
<accession>A0AAV1I1I0</accession>
<protein>
    <recommendedName>
        <fullName evidence="2">SET domain-containing protein</fullName>
    </recommendedName>
</protein>
<dbReference type="PANTHER" id="PTHR47436:SF1">
    <property type="entry name" value="SET DOMAIN-CONTAINING PROTEIN"/>
    <property type="match status" value="1"/>
</dbReference>
<dbReference type="SMART" id="SM00317">
    <property type="entry name" value="SET"/>
    <property type="match status" value="1"/>
</dbReference>
<dbReference type="InterPro" id="IPR001214">
    <property type="entry name" value="SET_dom"/>
</dbReference>
<dbReference type="PROSITE" id="PS50280">
    <property type="entry name" value="SET"/>
    <property type="match status" value="1"/>
</dbReference>
<evidence type="ECO:0000313" key="4">
    <source>
        <dbReference type="Proteomes" id="UP001314263"/>
    </source>
</evidence>
<proteinExistence type="predicted"/>
<feature type="domain" description="SET" evidence="2">
    <location>
        <begin position="35"/>
        <end position="477"/>
    </location>
</feature>
<feature type="region of interest" description="Disordered" evidence="1">
    <location>
        <begin position="170"/>
        <end position="203"/>
    </location>
</feature>
<dbReference type="Gene3D" id="2.170.270.10">
    <property type="entry name" value="SET domain"/>
    <property type="match status" value="1"/>
</dbReference>
<evidence type="ECO:0000313" key="3">
    <source>
        <dbReference type="EMBL" id="CAK0764510.1"/>
    </source>
</evidence>
<evidence type="ECO:0000256" key="1">
    <source>
        <dbReference type="SAM" id="MobiDB-lite"/>
    </source>
</evidence>
<comment type="caution">
    <text evidence="3">The sequence shown here is derived from an EMBL/GenBank/DDBJ whole genome shotgun (WGS) entry which is preliminary data.</text>
</comment>
<dbReference type="EMBL" id="CAUYUE010000004">
    <property type="protein sequence ID" value="CAK0764510.1"/>
    <property type="molecule type" value="Genomic_DNA"/>
</dbReference>
<dbReference type="SUPFAM" id="SSF144232">
    <property type="entry name" value="HIT/MYND zinc finger-like"/>
    <property type="match status" value="1"/>
</dbReference>
<feature type="compositionally biased region" description="Polar residues" evidence="1">
    <location>
        <begin position="178"/>
        <end position="195"/>
    </location>
</feature>
<gene>
    <name evidence="3" type="ORF">CVIRNUC_003165</name>
</gene>
<dbReference type="Pfam" id="PF00856">
    <property type="entry name" value="SET"/>
    <property type="match status" value="1"/>
</dbReference>
<dbReference type="Proteomes" id="UP001314263">
    <property type="component" value="Unassembled WGS sequence"/>
</dbReference>
<name>A0AAV1I1I0_9CHLO</name>
<evidence type="ECO:0000259" key="2">
    <source>
        <dbReference type="PROSITE" id="PS50280"/>
    </source>
</evidence>
<keyword evidence="4" id="KW-1185">Reference proteome</keyword>
<dbReference type="GO" id="GO:0008168">
    <property type="term" value="F:methyltransferase activity"/>
    <property type="evidence" value="ECO:0007669"/>
    <property type="project" value="InterPro"/>
</dbReference>